<reference evidence="4 5" key="1">
    <citation type="submission" date="2018-11" db="EMBL/GenBank/DDBJ databases">
        <title>Complete genome sequence of Nocardioides baekrokdamisoli strain KCTC 39748.</title>
        <authorList>
            <person name="Kang S.W."/>
            <person name="Lee K.C."/>
            <person name="Kim K.K."/>
            <person name="Kim J.S."/>
            <person name="Kim D.S."/>
            <person name="Ko S.H."/>
            <person name="Yang S.H."/>
            <person name="Shin Y.K."/>
            <person name="Lee J.S."/>
        </authorList>
    </citation>
    <scope>NUCLEOTIDE SEQUENCE [LARGE SCALE GENOMIC DNA]</scope>
    <source>
        <strain evidence="4 5">KCTC 39748</strain>
    </source>
</reference>
<feature type="chain" id="PRO_5018041853" description="Xaa-Pro dipeptidyl-peptidase C-terminal domain-containing protein" evidence="2">
    <location>
        <begin position="34"/>
        <end position="797"/>
    </location>
</feature>
<dbReference type="InterPro" id="IPR008979">
    <property type="entry name" value="Galactose-bd-like_sf"/>
</dbReference>
<dbReference type="InterPro" id="IPR013736">
    <property type="entry name" value="Xaa-Pro_dipept_C"/>
</dbReference>
<evidence type="ECO:0000313" key="4">
    <source>
        <dbReference type="EMBL" id="BBH16653.1"/>
    </source>
</evidence>
<keyword evidence="5" id="KW-1185">Reference proteome</keyword>
<dbReference type="GO" id="GO:0008239">
    <property type="term" value="F:dipeptidyl-peptidase activity"/>
    <property type="evidence" value="ECO:0007669"/>
    <property type="project" value="InterPro"/>
</dbReference>
<organism evidence="4 5">
    <name type="scientific">Nocardioides baekrokdamisoli</name>
    <dbReference type="NCBI Taxonomy" id="1804624"/>
    <lineage>
        <taxon>Bacteria</taxon>
        <taxon>Bacillati</taxon>
        <taxon>Actinomycetota</taxon>
        <taxon>Actinomycetes</taxon>
        <taxon>Propionibacteriales</taxon>
        <taxon>Nocardioidaceae</taxon>
        <taxon>Nocardioides</taxon>
    </lineage>
</organism>
<dbReference type="InterPro" id="IPR005674">
    <property type="entry name" value="CocE/Ser_esterase"/>
</dbReference>
<sequence>MGRSRIVRTLVAATAVVAASLTAVEVAAPAAQAAGYKIVAFGGARQIWSERLPKSVPVTLISPSGAAMRTQTTSPLGALLFRNVPAGAGYRLRLNGHLSGPIAVHSDVDTPWNLGAIRSQNIPDTGYGYLTTRDGTKLAYMVSLPTRPATLGVGLPPEVASALQGPAYAAPYPTLIEYSGYGTADPHGPQNGIAALANLMGFAVVDVQIRGSGCSGGAYDFFERMQELDAYDAIEAVAAQPWVKGHKVGMLGISYGGISQLFAAMTRPPSLAAIAPLSTIDSVATTLFPGGVINDGFAVEWAKERVHDALPSGPGAGQDYAAKQIAAGDTTCAYNQIMHSQALDLMGKIRANQHYIPSQADPLDPITFVNKINVPVFLACQFEDEQTGAHCPDLYRHMTGTNKKWAYFTNGSHGDSLDPATFTRMFDFFEVYVAKESPLVKSALLKVVAPLLFNQVFGTPMTDPITLPNDPIQTQLTLSGAQQMFEAQKPITIMYDNGAGKNLPTNADGDPIAAFERSYTSIPAPGTSAARWYLSTGGKLSIAAPGISVADTFVANPKATPLNSWNAKLGTGVGTGGLWGNASQWSYNWKQPPAANQVSYVTPALTKDTTVLGAGAVYVWVKSSTPDVDLQATVTEIRPDGKETFVQNGWQRLSERKLAGATGSPMKQPSTEMEPFSSLLASDVRPMPAGKYTKVAIPLYYEGHVYRAGSRIRVTISGLNGDQPIWNFVETQPPSGTSTVSIGLGAQFGSYLVLPVTSDGPAPTPLPACPSLRNEPCRPYVATGNHDAHLFGVPAKL</sequence>
<dbReference type="Pfam" id="PF02129">
    <property type="entry name" value="Peptidase_S15"/>
    <property type="match status" value="1"/>
</dbReference>
<dbReference type="AlphaFoldDB" id="A0A3G9IWC1"/>
<dbReference type="Proteomes" id="UP000271573">
    <property type="component" value="Chromosome"/>
</dbReference>
<dbReference type="NCBIfam" id="TIGR00976">
    <property type="entry name" value="CocE_NonD"/>
    <property type="match status" value="1"/>
</dbReference>
<dbReference type="EMBL" id="AP019307">
    <property type="protein sequence ID" value="BBH16653.1"/>
    <property type="molecule type" value="Genomic_DNA"/>
</dbReference>
<dbReference type="SUPFAM" id="SSF49785">
    <property type="entry name" value="Galactose-binding domain-like"/>
    <property type="match status" value="1"/>
</dbReference>
<gene>
    <name evidence="4" type="ORF">Back2_09400</name>
</gene>
<evidence type="ECO:0000259" key="3">
    <source>
        <dbReference type="SMART" id="SM00939"/>
    </source>
</evidence>
<proteinExistence type="predicted"/>
<dbReference type="InterPro" id="IPR000383">
    <property type="entry name" value="Xaa-Pro-like_dom"/>
</dbReference>
<evidence type="ECO:0000256" key="2">
    <source>
        <dbReference type="SAM" id="SignalP"/>
    </source>
</evidence>
<keyword evidence="1" id="KW-0378">Hydrolase</keyword>
<dbReference type="Gene3D" id="3.40.50.1820">
    <property type="entry name" value="alpha/beta hydrolase"/>
    <property type="match status" value="1"/>
</dbReference>
<accession>A0A3G9IWC1</accession>
<name>A0A3G9IWC1_9ACTN</name>
<dbReference type="SMART" id="SM00939">
    <property type="entry name" value="PepX_C"/>
    <property type="match status" value="1"/>
</dbReference>
<dbReference type="RefSeq" id="WP_125567210.1">
    <property type="nucleotide sequence ID" value="NZ_AP019307.1"/>
</dbReference>
<dbReference type="KEGG" id="nbe:Back2_09400"/>
<feature type="signal peptide" evidence="2">
    <location>
        <begin position="1"/>
        <end position="33"/>
    </location>
</feature>
<dbReference type="SUPFAM" id="SSF53474">
    <property type="entry name" value="alpha/beta-Hydrolases"/>
    <property type="match status" value="1"/>
</dbReference>
<dbReference type="Gene3D" id="2.60.120.260">
    <property type="entry name" value="Galactose-binding domain-like"/>
    <property type="match status" value="1"/>
</dbReference>
<dbReference type="Pfam" id="PF08530">
    <property type="entry name" value="PepX_C"/>
    <property type="match status" value="1"/>
</dbReference>
<keyword evidence="2" id="KW-0732">Signal</keyword>
<feature type="domain" description="Xaa-Pro dipeptidyl-peptidase C-terminal" evidence="3">
    <location>
        <begin position="501"/>
        <end position="753"/>
    </location>
</feature>
<dbReference type="InterPro" id="IPR029058">
    <property type="entry name" value="AB_hydrolase_fold"/>
</dbReference>
<evidence type="ECO:0000313" key="5">
    <source>
        <dbReference type="Proteomes" id="UP000271573"/>
    </source>
</evidence>
<protein>
    <recommendedName>
        <fullName evidence="3">Xaa-Pro dipeptidyl-peptidase C-terminal domain-containing protein</fullName>
    </recommendedName>
</protein>
<evidence type="ECO:0000256" key="1">
    <source>
        <dbReference type="ARBA" id="ARBA00022801"/>
    </source>
</evidence>
<dbReference type="OrthoDB" id="5240615at2"/>